<evidence type="ECO:0000256" key="6">
    <source>
        <dbReference type="ARBA" id="ARBA00023082"/>
    </source>
</evidence>
<keyword evidence="7 9" id="KW-0238">DNA-binding</keyword>
<dbReference type="PIRSF" id="PIRSF000774">
    <property type="entry name" value="RpoN"/>
    <property type="match status" value="1"/>
</dbReference>
<dbReference type="NCBIfam" id="NF004595">
    <property type="entry name" value="PRK05932.1-2"/>
    <property type="match status" value="1"/>
</dbReference>
<dbReference type="GO" id="GO:0016987">
    <property type="term" value="F:sigma factor activity"/>
    <property type="evidence" value="ECO:0007669"/>
    <property type="project" value="UniProtKB-KW"/>
</dbReference>
<dbReference type="InterPro" id="IPR038709">
    <property type="entry name" value="RpoN_core-bd_sf"/>
</dbReference>
<sequence>MVQATYDLRAVQQTALTPRLQQSVKLLQMSSIEFAQELHQALATNPFLEEDTDPSDPELDETGQPVEPDSPFSDDDLPLPDAPPASASDVDSEVTSSPQDDPLPDYSGDYPVSGSGNNRDEDEGEYGDYAQSTPELHEHLHAELSNYRLSDRDRVLGALIIEALDDDGYLRQEFDELAGLTDFDPPASDTEWSTALKLVQQLDIPGIAARDLRECLLLQLGAMGNSPTVLNAKTIVDKHLDRLAKRDMNELQRLLDCDEEAVRDACQMIRHLDPKPGLRFSRPDSSYIVPDVIVRKVKDQWVVQTNPAVMPKARLNRTYADLFRRARCSDRAPMAQELQEARWLIRNAEQRFTTIQRVAEAIVAYQKTFLEYGEVALRPLVLREVAEQLGLHESTISRATGNKYMATPRGIFEFKHFFSRELATETGGSCSAAAVRALLKEMISAESQTAPLSDVSLTKMLADQGVIVARRTVAKYRGLMKVPPAELRRGF</sequence>
<dbReference type="KEGG" id="pacr:FXN63_05370"/>
<name>A0A5C0ATA5_9BURK</name>
<comment type="function">
    <text evidence="9">Sigma factors are initiation factors that promote the attachment of RNA polymerase to specific initiation sites and are then released.</text>
</comment>
<dbReference type="Gene3D" id="1.10.10.60">
    <property type="entry name" value="Homeodomain-like"/>
    <property type="match status" value="1"/>
</dbReference>
<dbReference type="PROSITE" id="PS50044">
    <property type="entry name" value="SIGMA54_3"/>
    <property type="match status" value="1"/>
</dbReference>
<evidence type="ECO:0000259" key="11">
    <source>
        <dbReference type="Pfam" id="PF04552"/>
    </source>
</evidence>
<dbReference type="InterPro" id="IPR000394">
    <property type="entry name" value="RNA_pol_sigma_54"/>
</dbReference>
<evidence type="ECO:0000256" key="9">
    <source>
        <dbReference type="PIRNR" id="PIRNR000774"/>
    </source>
</evidence>
<gene>
    <name evidence="13" type="ORF">FXN63_05370</name>
</gene>
<dbReference type="NCBIfam" id="TIGR02395">
    <property type="entry name" value="rpoN_sigma"/>
    <property type="match status" value="1"/>
</dbReference>
<evidence type="ECO:0000256" key="10">
    <source>
        <dbReference type="SAM" id="MobiDB-lite"/>
    </source>
</evidence>
<keyword evidence="6 9" id="KW-0731">Sigma factor</keyword>
<dbReference type="Pfam" id="PF04552">
    <property type="entry name" value="Sigma54_DBD"/>
    <property type="match status" value="1"/>
</dbReference>
<evidence type="ECO:0000256" key="1">
    <source>
        <dbReference type="ARBA" id="ARBA00008798"/>
    </source>
</evidence>
<organism evidence="13 14">
    <name type="scientific">Pigmentiphaga aceris</name>
    <dbReference type="NCBI Taxonomy" id="1940612"/>
    <lineage>
        <taxon>Bacteria</taxon>
        <taxon>Pseudomonadati</taxon>
        <taxon>Pseudomonadota</taxon>
        <taxon>Betaproteobacteria</taxon>
        <taxon>Burkholderiales</taxon>
        <taxon>Alcaligenaceae</taxon>
        <taxon>Pigmentiphaga</taxon>
    </lineage>
</organism>
<keyword evidence="5 9" id="KW-0805">Transcription regulation</keyword>
<feature type="domain" description="RNA polymerase sigma factor 54 DNA-binding" evidence="11">
    <location>
        <begin position="334"/>
        <end position="489"/>
    </location>
</feature>
<dbReference type="GO" id="GO:0003677">
    <property type="term" value="F:DNA binding"/>
    <property type="evidence" value="ECO:0007669"/>
    <property type="project" value="UniProtKB-KW"/>
</dbReference>
<dbReference type="GO" id="GO:0016779">
    <property type="term" value="F:nucleotidyltransferase activity"/>
    <property type="evidence" value="ECO:0007669"/>
    <property type="project" value="UniProtKB-KW"/>
</dbReference>
<dbReference type="PANTHER" id="PTHR32248:SF4">
    <property type="entry name" value="RNA POLYMERASE SIGMA-54 FACTOR"/>
    <property type="match status" value="1"/>
</dbReference>
<dbReference type="GO" id="GO:0006352">
    <property type="term" value="P:DNA-templated transcription initiation"/>
    <property type="evidence" value="ECO:0007669"/>
    <property type="project" value="InterPro"/>
</dbReference>
<dbReference type="Pfam" id="PF04963">
    <property type="entry name" value="Sigma54_CBD"/>
    <property type="match status" value="1"/>
</dbReference>
<dbReference type="PANTHER" id="PTHR32248">
    <property type="entry name" value="RNA POLYMERASE SIGMA-54 FACTOR"/>
    <property type="match status" value="1"/>
</dbReference>
<reference evidence="13 14" key="1">
    <citation type="submission" date="2019-08" db="EMBL/GenBank/DDBJ databases">
        <title>Amphibian skin-associated Pigmentiphaga: genome sequence and occurrence across geography and hosts.</title>
        <authorList>
            <person name="Bletz M.C."/>
            <person name="Bunk B."/>
            <person name="Sproeer C."/>
            <person name="Biwer P."/>
            <person name="Reiter S."/>
            <person name="Rabemananjara F.C.E."/>
            <person name="Schulz S."/>
            <person name="Overmann J."/>
            <person name="Vences M."/>
        </authorList>
    </citation>
    <scope>NUCLEOTIDE SEQUENCE [LARGE SCALE GENOMIC DNA]</scope>
    <source>
        <strain evidence="13 14">Mada1488</strain>
    </source>
</reference>
<dbReference type="InterPro" id="IPR007046">
    <property type="entry name" value="RNA_pol_sigma_54_core-bd"/>
</dbReference>
<dbReference type="Proteomes" id="UP000325161">
    <property type="component" value="Chromosome"/>
</dbReference>
<keyword evidence="3 9" id="KW-0808">Transferase</keyword>
<dbReference type="GO" id="GO:0001216">
    <property type="term" value="F:DNA-binding transcription activator activity"/>
    <property type="evidence" value="ECO:0007669"/>
    <property type="project" value="InterPro"/>
</dbReference>
<evidence type="ECO:0000256" key="5">
    <source>
        <dbReference type="ARBA" id="ARBA00023015"/>
    </source>
</evidence>
<dbReference type="OrthoDB" id="9814402at2"/>
<proteinExistence type="inferred from homology"/>
<dbReference type="PRINTS" id="PR00045">
    <property type="entry name" value="SIGMA54FCT"/>
</dbReference>
<dbReference type="GO" id="GO:0000428">
    <property type="term" value="C:DNA-directed RNA polymerase complex"/>
    <property type="evidence" value="ECO:0007669"/>
    <property type="project" value="UniProtKB-KW"/>
</dbReference>
<dbReference type="EMBL" id="CP043046">
    <property type="protein sequence ID" value="QEI05335.1"/>
    <property type="molecule type" value="Genomic_DNA"/>
</dbReference>
<feature type="domain" description="RNA polymerase sigma factor 54 core-binding" evidence="12">
    <location>
        <begin position="128"/>
        <end position="319"/>
    </location>
</feature>
<accession>A0A5C0ATA5</accession>
<keyword evidence="4 9" id="KW-0548">Nucleotidyltransferase</keyword>
<dbReference type="PROSITE" id="PS00717">
    <property type="entry name" value="SIGMA54_1"/>
    <property type="match status" value="1"/>
</dbReference>
<evidence type="ECO:0000256" key="3">
    <source>
        <dbReference type="ARBA" id="ARBA00022679"/>
    </source>
</evidence>
<protein>
    <recommendedName>
        <fullName evidence="9">RNA polymerase sigma-54 factor</fullName>
    </recommendedName>
</protein>
<keyword evidence="8 9" id="KW-0804">Transcription</keyword>
<dbReference type="Pfam" id="PF00309">
    <property type="entry name" value="Sigma54_AID"/>
    <property type="match status" value="1"/>
</dbReference>
<evidence type="ECO:0000256" key="2">
    <source>
        <dbReference type="ARBA" id="ARBA00022478"/>
    </source>
</evidence>
<keyword evidence="2 9" id="KW-0240">DNA-directed RNA polymerase</keyword>
<keyword evidence="14" id="KW-1185">Reference proteome</keyword>
<dbReference type="Gene3D" id="1.10.10.1330">
    <property type="entry name" value="RNA polymerase sigma-54 factor, core-binding domain"/>
    <property type="match status" value="1"/>
</dbReference>
<evidence type="ECO:0000256" key="8">
    <source>
        <dbReference type="ARBA" id="ARBA00023163"/>
    </source>
</evidence>
<evidence type="ECO:0000313" key="13">
    <source>
        <dbReference type="EMBL" id="QEI05335.1"/>
    </source>
</evidence>
<feature type="region of interest" description="Disordered" evidence="10">
    <location>
        <begin position="47"/>
        <end position="129"/>
    </location>
</feature>
<evidence type="ECO:0000256" key="7">
    <source>
        <dbReference type="ARBA" id="ARBA00023125"/>
    </source>
</evidence>
<evidence type="ECO:0000259" key="12">
    <source>
        <dbReference type="Pfam" id="PF04963"/>
    </source>
</evidence>
<evidence type="ECO:0000313" key="14">
    <source>
        <dbReference type="Proteomes" id="UP000325161"/>
    </source>
</evidence>
<dbReference type="RefSeq" id="WP_148813489.1">
    <property type="nucleotide sequence ID" value="NZ_CP043046.1"/>
</dbReference>
<dbReference type="AlphaFoldDB" id="A0A5C0ATA5"/>
<feature type="compositionally biased region" description="Acidic residues" evidence="10">
    <location>
        <begin position="48"/>
        <end position="61"/>
    </location>
</feature>
<comment type="similarity">
    <text evidence="1 9">Belongs to the sigma-54 factor family.</text>
</comment>
<dbReference type="PROSITE" id="PS00718">
    <property type="entry name" value="SIGMA54_2"/>
    <property type="match status" value="1"/>
</dbReference>
<dbReference type="NCBIfam" id="NF009118">
    <property type="entry name" value="PRK12469.1"/>
    <property type="match status" value="1"/>
</dbReference>
<dbReference type="InterPro" id="IPR007634">
    <property type="entry name" value="RNA_pol_sigma_54_DNA-bd"/>
</dbReference>
<evidence type="ECO:0000256" key="4">
    <source>
        <dbReference type="ARBA" id="ARBA00022695"/>
    </source>
</evidence>